<reference evidence="2 3" key="1">
    <citation type="submission" date="2018-07" db="EMBL/GenBank/DDBJ databases">
        <title>The complete nuclear genome of the prasinophyte Chloropicon primus (CCMP1205).</title>
        <authorList>
            <person name="Pombert J.-F."/>
            <person name="Otis C."/>
            <person name="Turmel M."/>
            <person name="Lemieux C."/>
        </authorList>
    </citation>
    <scope>NUCLEOTIDE SEQUENCE [LARGE SCALE GENOMIC DNA]</scope>
    <source>
        <strain evidence="2 3">CCMP1205</strain>
    </source>
</reference>
<keyword evidence="1" id="KW-0732">Signal</keyword>
<proteinExistence type="predicted"/>
<sequence length="187" mass="20100">MFFAVMTLGSVNLVQGVDLGTFLEQPELEALSPGCKSDVIALAQDGDYVNALGQVDGMVRGYIGSLFPTCIAPAPNCNSPLAANQHCCSFSGQEFWKNNTEILSKITLEGNRIVGGRLQFLSQVVTLDLQNPIAFVTASLSFMQPYFSPLSCRNTQDARVIGWAMSSACVSQNAIPYADTKLCSLAF</sequence>
<gene>
    <name evidence="2" type="ORF">A3770_07p49660</name>
</gene>
<dbReference type="Proteomes" id="UP000316726">
    <property type="component" value="Chromosome 7"/>
</dbReference>
<protein>
    <recommendedName>
        <fullName evidence="4">Pherophorin domain-containing protein</fullName>
    </recommendedName>
</protein>
<evidence type="ECO:0000256" key="1">
    <source>
        <dbReference type="SAM" id="SignalP"/>
    </source>
</evidence>
<evidence type="ECO:0000313" key="2">
    <source>
        <dbReference type="EMBL" id="QDZ22448.1"/>
    </source>
</evidence>
<dbReference type="AlphaFoldDB" id="A0A5B8MP41"/>
<feature type="signal peptide" evidence="1">
    <location>
        <begin position="1"/>
        <end position="16"/>
    </location>
</feature>
<organism evidence="2 3">
    <name type="scientific">Chloropicon primus</name>
    <dbReference type="NCBI Taxonomy" id="1764295"/>
    <lineage>
        <taxon>Eukaryota</taxon>
        <taxon>Viridiplantae</taxon>
        <taxon>Chlorophyta</taxon>
        <taxon>Chloropicophyceae</taxon>
        <taxon>Chloropicales</taxon>
        <taxon>Chloropicaceae</taxon>
        <taxon>Chloropicon</taxon>
    </lineage>
</organism>
<feature type="chain" id="PRO_5023037124" description="Pherophorin domain-containing protein" evidence="1">
    <location>
        <begin position="17"/>
        <end position="187"/>
    </location>
</feature>
<keyword evidence="3" id="KW-1185">Reference proteome</keyword>
<name>A0A5B8MP41_9CHLO</name>
<dbReference type="EMBL" id="CP031040">
    <property type="protein sequence ID" value="QDZ22448.1"/>
    <property type="molecule type" value="Genomic_DNA"/>
</dbReference>
<evidence type="ECO:0000313" key="3">
    <source>
        <dbReference type="Proteomes" id="UP000316726"/>
    </source>
</evidence>
<accession>A0A5B8MP41</accession>
<evidence type="ECO:0008006" key="4">
    <source>
        <dbReference type="Google" id="ProtNLM"/>
    </source>
</evidence>